<evidence type="ECO:0000313" key="4">
    <source>
        <dbReference type="Proteomes" id="UP000094527"/>
    </source>
</evidence>
<keyword evidence="4" id="KW-1185">Reference proteome</keyword>
<sequence length="144" mass="15231">MAPLERKLFIVGLFILAQLALSVSSADSKKQQRYIIDQRWTRSEEEDCVEEPEPEPEGAAKKNGTSSDRQGKELTLGNPNDKYTLGNATAEPEPEGTGHNGTTGSGTNDKLTRNNSTTEAPATGTGSSVVATLSAVLGSVLLVL</sequence>
<feature type="region of interest" description="Disordered" evidence="1">
    <location>
        <begin position="27"/>
        <end position="129"/>
    </location>
</feature>
<accession>A0A1D2MKN6</accession>
<proteinExistence type="predicted"/>
<keyword evidence="2" id="KW-0732">Signal</keyword>
<feature type="compositionally biased region" description="Acidic residues" evidence="1">
    <location>
        <begin position="44"/>
        <end position="56"/>
    </location>
</feature>
<dbReference type="AlphaFoldDB" id="A0A1D2MKN6"/>
<reference evidence="3 4" key="1">
    <citation type="journal article" date="2016" name="Genome Biol. Evol.">
        <title>Gene Family Evolution Reflects Adaptation to Soil Environmental Stressors in the Genome of the Collembolan Orchesella cincta.</title>
        <authorList>
            <person name="Faddeeva-Vakhrusheva A."/>
            <person name="Derks M.F."/>
            <person name="Anvar S.Y."/>
            <person name="Agamennone V."/>
            <person name="Suring W."/>
            <person name="Smit S."/>
            <person name="van Straalen N.M."/>
            <person name="Roelofs D."/>
        </authorList>
    </citation>
    <scope>NUCLEOTIDE SEQUENCE [LARGE SCALE GENOMIC DNA]</scope>
    <source>
        <tissue evidence="3">Mixed pool</tissue>
    </source>
</reference>
<evidence type="ECO:0000256" key="1">
    <source>
        <dbReference type="SAM" id="MobiDB-lite"/>
    </source>
</evidence>
<protein>
    <submittedName>
        <fullName evidence="3">Uncharacterized protein</fullName>
    </submittedName>
</protein>
<evidence type="ECO:0000256" key="2">
    <source>
        <dbReference type="SAM" id="SignalP"/>
    </source>
</evidence>
<comment type="caution">
    <text evidence="3">The sequence shown here is derived from an EMBL/GenBank/DDBJ whole genome shotgun (WGS) entry which is preliminary data.</text>
</comment>
<dbReference type="Proteomes" id="UP000094527">
    <property type="component" value="Unassembled WGS sequence"/>
</dbReference>
<organism evidence="3 4">
    <name type="scientific">Orchesella cincta</name>
    <name type="common">Springtail</name>
    <name type="synonym">Podura cincta</name>
    <dbReference type="NCBI Taxonomy" id="48709"/>
    <lineage>
        <taxon>Eukaryota</taxon>
        <taxon>Metazoa</taxon>
        <taxon>Ecdysozoa</taxon>
        <taxon>Arthropoda</taxon>
        <taxon>Hexapoda</taxon>
        <taxon>Collembola</taxon>
        <taxon>Entomobryomorpha</taxon>
        <taxon>Entomobryoidea</taxon>
        <taxon>Orchesellidae</taxon>
        <taxon>Orchesellinae</taxon>
        <taxon>Orchesella</taxon>
    </lineage>
</organism>
<name>A0A1D2MKN6_ORCCI</name>
<gene>
    <name evidence="3" type="ORF">Ocin01_13111</name>
</gene>
<feature type="chain" id="PRO_5008904186" evidence="2">
    <location>
        <begin position="26"/>
        <end position="144"/>
    </location>
</feature>
<feature type="signal peptide" evidence="2">
    <location>
        <begin position="1"/>
        <end position="25"/>
    </location>
</feature>
<evidence type="ECO:0000313" key="3">
    <source>
        <dbReference type="EMBL" id="ODM93570.1"/>
    </source>
</evidence>
<dbReference type="EMBL" id="LJIJ01000953">
    <property type="protein sequence ID" value="ODM93570.1"/>
    <property type="molecule type" value="Genomic_DNA"/>
</dbReference>